<dbReference type="InterPro" id="IPR013108">
    <property type="entry name" value="Amidohydro_3"/>
</dbReference>
<dbReference type="Gene3D" id="3.20.20.140">
    <property type="entry name" value="Metal-dependent hydrolases"/>
    <property type="match status" value="1"/>
</dbReference>
<reference evidence="2 4" key="1">
    <citation type="submission" date="2015-10" db="EMBL/GenBank/DDBJ databases">
        <title>Draft genome of Bosea thiooxidans.</title>
        <authorList>
            <person name="Wang X."/>
        </authorList>
    </citation>
    <scope>NUCLEOTIDE SEQUENCE [LARGE SCALE GENOMIC DNA]</scope>
    <source>
        <strain evidence="2 4">CGMCC 9174</strain>
    </source>
</reference>
<dbReference type="STRING" id="53254.SAMN05660750_02094"/>
<sequence length="398" mass="42559">MAEELLIRNVRPAGGEATDVLVRDGKIAAIGAGAAAAGATAFDAGGDLMIPGLVEAHTHLDKSFWGMGWQRHTAGPSLIEKIETERRNRRELKLDPDRQSQRLAGQMVGKGTTHIRSHVDVDTEVGLAGIEGVMAMRERLKDVVDVEIVAFPQSGLLVRPGTLELLDRALALGSEVVGGLDPCAVDRDPKGHLDAIFALSQKYGRPIDIHLHERGEMGAFSMDLILERTRALGMQGKIAISHAFCLGMPDVDHARRLIDELAKERITLVTTAPAASTAPSVMACTKAGVVIAGGSDGVRDSWNPYGMGDMLERAMLVGLRNNFRRDEEVELALDVCTYGGAKVMGLPDYGLSVGCFADLVILPGENLAEAVMARPAERTVVKRGRIVARNGKPVGLDA</sequence>
<dbReference type="NCBIfam" id="NF004636">
    <property type="entry name" value="PRK05985.1"/>
    <property type="match status" value="1"/>
</dbReference>
<name>A0A0Q3I222_9HYPH</name>
<evidence type="ECO:0000313" key="3">
    <source>
        <dbReference type="EMBL" id="SKB72352.1"/>
    </source>
</evidence>
<dbReference type="Proteomes" id="UP000190130">
    <property type="component" value="Unassembled WGS sequence"/>
</dbReference>
<dbReference type="InterPro" id="IPR011059">
    <property type="entry name" value="Metal-dep_hydrolase_composite"/>
</dbReference>
<evidence type="ECO:0000313" key="2">
    <source>
        <dbReference type="EMBL" id="KQK28944.1"/>
    </source>
</evidence>
<evidence type="ECO:0000313" key="4">
    <source>
        <dbReference type="Proteomes" id="UP000051562"/>
    </source>
</evidence>
<dbReference type="AlphaFoldDB" id="A0A0Q3I222"/>
<dbReference type="SUPFAM" id="SSF51338">
    <property type="entry name" value="Composite domain of metallo-dependent hydrolases"/>
    <property type="match status" value="1"/>
</dbReference>
<dbReference type="PANTHER" id="PTHR32027:SF9">
    <property type="entry name" value="BLL3847 PROTEIN"/>
    <property type="match status" value="1"/>
</dbReference>
<dbReference type="RefSeq" id="WP_055729846.1">
    <property type="nucleotide sequence ID" value="NZ_FUYX01000004.1"/>
</dbReference>
<evidence type="ECO:0000313" key="5">
    <source>
        <dbReference type="Proteomes" id="UP000190130"/>
    </source>
</evidence>
<dbReference type="Pfam" id="PF07969">
    <property type="entry name" value="Amidohydro_3"/>
    <property type="match status" value="1"/>
</dbReference>
<protein>
    <submittedName>
        <fullName evidence="2">Cytosine deaminase</fullName>
    </submittedName>
    <submittedName>
        <fullName evidence="3">Cytosine/adenosine deaminase</fullName>
    </submittedName>
</protein>
<accession>A0A0Q3I222</accession>
<reference evidence="3 5" key="2">
    <citation type="submission" date="2017-02" db="EMBL/GenBank/DDBJ databases">
        <authorList>
            <person name="Peterson S.W."/>
        </authorList>
    </citation>
    <scope>NUCLEOTIDE SEQUENCE [LARGE SCALE GENOMIC DNA]</scope>
    <source>
        <strain evidence="3 5">DSM 9653</strain>
    </source>
</reference>
<dbReference type="Gene3D" id="2.30.40.10">
    <property type="entry name" value="Urease, subunit C, domain 1"/>
    <property type="match status" value="1"/>
</dbReference>
<dbReference type="OrthoDB" id="9815027at2"/>
<dbReference type="InterPro" id="IPR032466">
    <property type="entry name" value="Metal_Hydrolase"/>
</dbReference>
<keyword evidence="4" id="KW-1185">Reference proteome</keyword>
<dbReference type="EMBL" id="LMAR01000056">
    <property type="protein sequence ID" value="KQK28944.1"/>
    <property type="molecule type" value="Genomic_DNA"/>
</dbReference>
<proteinExistence type="predicted"/>
<dbReference type="PANTHER" id="PTHR32027">
    <property type="entry name" value="CYTOSINE DEAMINASE"/>
    <property type="match status" value="1"/>
</dbReference>
<evidence type="ECO:0000259" key="1">
    <source>
        <dbReference type="Pfam" id="PF07969"/>
    </source>
</evidence>
<dbReference type="SUPFAM" id="SSF51556">
    <property type="entry name" value="Metallo-dependent hydrolases"/>
    <property type="match status" value="1"/>
</dbReference>
<dbReference type="CDD" id="cd01293">
    <property type="entry name" value="Bact_CD"/>
    <property type="match status" value="1"/>
</dbReference>
<gene>
    <name evidence="2" type="ORF">ARD30_06360</name>
    <name evidence="3" type="ORF">SAMN05660750_02094</name>
</gene>
<dbReference type="Proteomes" id="UP000051562">
    <property type="component" value="Unassembled WGS sequence"/>
</dbReference>
<dbReference type="InterPro" id="IPR052349">
    <property type="entry name" value="Metallo-hydrolase_Enzymes"/>
</dbReference>
<organism evidence="2 4">
    <name type="scientific">Bosea thiooxidans</name>
    <dbReference type="NCBI Taxonomy" id="53254"/>
    <lineage>
        <taxon>Bacteria</taxon>
        <taxon>Pseudomonadati</taxon>
        <taxon>Pseudomonadota</taxon>
        <taxon>Alphaproteobacteria</taxon>
        <taxon>Hyphomicrobiales</taxon>
        <taxon>Boseaceae</taxon>
        <taxon>Bosea</taxon>
    </lineage>
</organism>
<feature type="domain" description="Amidohydrolase 3" evidence="1">
    <location>
        <begin position="42"/>
        <end position="388"/>
    </location>
</feature>
<dbReference type="EMBL" id="FUYX01000004">
    <property type="protein sequence ID" value="SKB72352.1"/>
    <property type="molecule type" value="Genomic_DNA"/>
</dbReference>
<dbReference type="GO" id="GO:0016814">
    <property type="term" value="F:hydrolase activity, acting on carbon-nitrogen (but not peptide) bonds, in cyclic amidines"/>
    <property type="evidence" value="ECO:0007669"/>
    <property type="project" value="TreeGrafter"/>
</dbReference>